<evidence type="ECO:0000259" key="14">
    <source>
        <dbReference type="Pfam" id="PF07732"/>
    </source>
</evidence>
<dbReference type="eggNOG" id="KOG1263">
    <property type="taxonomic scope" value="Eukaryota"/>
</dbReference>
<dbReference type="STRING" id="1182541.W9YT49"/>
<dbReference type="GeneID" id="19156110"/>
<dbReference type="Gene3D" id="2.60.40.420">
    <property type="entry name" value="Cupredoxins - blue copper proteins"/>
    <property type="match status" value="3"/>
</dbReference>
<dbReference type="InterPro" id="IPR045087">
    <property type="entry name" value="Cu-oxidase_fam"/>
</dbReference>
<dbReference type="GO" id="GO:0046274">
    <property type="term" value="P:lignin catabolic process"/>
    <property type="evidence" value="ECO:0007669"/>
    <property type="project" value="UniProtKB-KW"/>
</dbReference>
<gene>
    <name evidence="15" type="ORF">A1O1_01208</name>
</gene>
<dbReference type="PROSITE" id="PS00080">
    <property type="entry name" value="MULTICOPPER_OXIDASE2"/>
    <property type="match status" value="1"/>
</dbReference>
<dbReference type="OrthoDB" id="2121828at2759"/>
<keyword evidence="6" id="KW-0560">Oxidoreductase</keyword>
<dbReference type="GO" id="GO:0052716">
    <property type="term" value="F:hydroquinone:oxygen oxidoreductase activity"/>
    <property type="evidence" value="ECO:0007669"/>
    <property type="project" value="UniProtKB-EC"/>
</dbReference>
<keyword evidence="7" id="KW-0186">Copper</keyword>
<dbReference type="EC" id="1.10.3.2" evidence="4"/>
<dbReference type="InterPro" id="IPR033138">
    <property type="entry name" value="Cu_oxidase_CS"/>
</dbReference>
<dbReference type="Pfam" id="PF00394">
    <property type="entry name" value="Cu-oxidase"/>
    <property type="match status" value="1"/>
</dbReference>
<feature type="chain" id="PRO_5004933057" description="laccase" evidence="11">
    <location>
        <begin position="21"/>
        <end position="951"/>
    </location>
</feature>
<keyword evidence="9" id="KW-0439">Lignin degradation</keyword>
<feature type="compositionally biased region" description="Low complexity" evidence="10">
    <location>
        <begin position="69"/>
        <end position="86"/>
    </location>
</feature>
<evidence type="ECO:0000313" key="15">
    <source>
        <dbReference type="EMBL" id="EXJ96082.1"/>
    </source>
</evidence>
<dbReference type="CDD" id="cd13901">
    <property type="entry name" value="CuRO_3_MaLCC_like"/>
    <property type="match status" value="1"/>
</dbReference>
<keyword evidence="16" id="KW-1185">Reference proteome</keyword>
<evidence type="ECO:0000256" key="11">
    <source>
        <dbReference type="SAM" id="SignalP"/>
    </source>
</evidence>
<comment type="similarity">
    <text evidence="3">Belongs to the multicopper oxidase family.</text>
</comment>
<feature type="domain" description="Plastocyanin-like" evidence="14">
    <location>
        <begin position="391"/>
        <end position="503"/>
    </location>
</feature>
<feature type="compositionally biased region" description="Low complexity" evidence="10">
    <location>
        <begin position="94"/>
        <end position="111"/>
    </location>
</feature>
<dbReference type="InterPro" id="IPR001117">
    <property type="entry name" value="Cu-oxidase_2nd"/>
</dbReference>
<evidence type="ECO:0000259" key="13">
    <source>
        <dbReference type="Pfam" id="PF07731"/>
    </source>
</evidence>
<dbReference type="GO" id="GO:0005507">
    <property type="term" value="F:copper ion binding"/>
    <property type="evidence" value="ECO:0007669"/>
    <property type="project" value="InterPro"/>
</dbReference>
<dbReference type="Proteomes" id="UP000019484">
    <property type="component" value="Unassembled WGS sequence"/>
</dbReference>
<dbReference type="InterPro" id="IPR011706">
    <property type="entry name" value="Cu-oxidase_C"/>
</dbReference>
<evidence type="ECO:0000256" key="1">
    <source>
        <dbReference type="ARBA" id="ARBA00000349"/>
    </source>
</evidence>
<evidence type="ECO:0000259" key="12">
    <source>
        <dbReference type="Pfam" id="PF00394"/>
    </source>
</evidence>
<proteinExistence type="inferred from homology"/>
<dbReference type="AlphaFoldDB" id="W9YT49"/>
<dbReference type="PANTHER" id="PTHR11709">
    <property type="entry name" value="MULTI-COPPER OXIDASE"/>
    <property type="match status" value="1"/>
</dbReference>
<dbReference type="InterPro" id="IPR002355">
    <property type="entry name" value="Cu_oxidase_Cu_BS"/>
</dbReference>
<dbReference type="PANTHER" id="PTHR11709:SF87">
    <property type="entry name" value="LACCASE"/>
    <property type="match status" value="1"/>
</dbReference>
<dbReference type="InterPro" id="IPR008972">
    <property type="entry name" value="Cupredoxin"/>
</dbReference>
<feature type="region of interest" description="Disordered" evidence="10">
    <location>
        <begin position="66"/>
        <end position="337"/>
    </location>
</feature>
<dbReference type="RefSeq" id="XP_007720311.1">
    <property type="nucleotide sequence ID" value="XM_007722121.1"/>
</dbReference>
<keyword evidence="11" id="KW-0732">Signal</keyword>
<evidence type="ECO:0000256" key="8">
    <source>
        <dbReference type="ARBA" id="ARBA00023180"/>
    </source>
</evidence>
<organism evidence="15 16">
    <name type="scientific">Capronia coronata CBS 617.96</name>
    <dbReference type="NCBI Taxonomy" id="1182541"/>
    <lineage>
        <taxon>Eukaryota</taxon>
        <taxon>Fungi</taxon>
        <taxon>Dikarya</taxon>
        <taxon>Ascomycota</taxon>
        <taxon>Pezizomycotina</taxon>
        <taxon>Eurotiomycetes</taxon>
        <taxon>Chaetothyriomycetidae</taxon>
        <taxon>Chaetothyriales</taxon>
        <taxon>Herpotrichiellaceae</taxon>
        <taxon>Capronia</taxon>
    </lineage>
</organism>
<evidence type="ECO:0000256" key="7">
    <source>
        <dbReference type="ARBA" id="ARBA00023008"/>
    </source>
</evidence>
<feature type="domain" description="Plastocyanin-like" evidence="12">
    <location>
        <begin position="539"/>
        <end position="643"/>
    </location>
</feature>
<comment type="caution">
    <text evidence="15">The sequence shown here is derived from an EMBL/GenBank/DDBJ whole genome shotgun (WGS) entry which is preliminary data.</text>
</comment>
<evidence type="ECO:0000256" key="2">
    <source>
        <dbReference type="ARBA" id="ARBA00001935"/>
    </source>
</evidence>
<reference evidence="15 16" key="1">
    <citation type="submission" date="2013-03" db="EMBL/GenBank/DDBJ databases">
        <title>The Genome Sequence of Capronia coronata CBS 617.96.</title>
        <authorList>
            <consortium name="The Broad Institute Genomics Platform"/>
            <person name="Cuomo C."/>
            <person name="de Hoog S."/>
            <person name="Gorbushina A."/>
            <person name="Walker B."/>
            <person name="Young S.K."/>
            <person name="Zeng Q."/>
            <person name="Gargeya S."/>
            <person name="Fitzgerald M."/>
            <person name="Haas B."/>
            <person name="Abouelleil A."/>
            <person name="Allen A.W."/>
            <person name="Alvarado L."/>
            <person name="Arachchi H.M."/>
            <person name="Berlin A.M."/>
            <person name="Chapman S.B."/>
            <person name="Gainer-Dewar J."/>
            <person name="Goldberg J."/>
            <person name="Griggs A."/>
            <person name="Gujja S."/>
            <person name="Hansen M."/>
            <person name="Howarth C."/>
            <person name="Imamovic A."/>
            <person name="Ireland A."/>
            <person name="Larimer J."/>
            <person name="McCowan C."/>
            <person name="Murphy C."/>
            <person name="Pearson M."/>
            <person name="Poon T.W."/>
            <person name="Priest M."/>
            <person name="Roberts A."/>
            <person name="Saif S."/>
            <person name="Shea T."/>
            <person name="Sisk P."/>
            <person name="Sykes S."/>
            <person name="Wortman J."/>
            <person name="Nusbaum C."/>
            <person name="Birren B."/>
        </authorList>
    </citation>
    <scope>NUCLEOTIDE SEQUENCE [LARGE SCALE GENOMIC DNA]</scope>
    <source>
        <strain evidence="15 16">CBS 617.96</strain>
    </source>
</reference>
<comment type="cofactor">
    <cofactor evidence="2">
        <name>Cu cation</name>
        <dbReference type="ChEBI" id="CHEBI:23378"/>
    </cofactor>
</comment>
<evidence type="ECO:0000256" key="9">
    <source>
        <dbReference type="ARBA" id="ARBA00023185"/>
    </source>
</evidence>
<keyword evidence="5" id="KW-0479">Metal-binding</keyword>
<name>W9YT49_9EURO</name>
<evidence type="ECO:0000256" key="4">
    <source>
        <dbReference type="ARBA" id="ARBA00012297"/>
    </source>
</evidence>
<dbReference type="HOGENOM" id="CLU_006504_3_0_1"/>
<accession>W9YT49</accession>
<dbReference type="Pfam" id="PF07732">
    <property type="entry name" value="Cu-oxidase_3"/>
    <property type="match status" value="1"/>
</dbReference>
<evidence type="ECO:0000313" key="16">
    <source>
        <dbReference type="Proteomes" id="UP000019484"/>
    </source>
</evidence>
<evidence type="ECO:0000256" key="3">
    <source>
        <dbReference type="ARBA" id="ARBA00010609"/>
    </source>
</evidence>
<evidence type="ECO:0000256" key="5">
    <source>
        <dbReference type="ARBA" id="ARBA00022723"/>
    </source>
</evidence>
<comment type="catalytic activity">
    <reaction evidence="1">
        <text>4 hydroquinone + O2 = 4 benzosemiquinone + 2 H2O</text>
        <dbReference type="Rhea" id="RHEA:11276"/>
        <dbReference type="ChEBI" id="CHEBI:15377"/>
        <dbReference type="ChEBI" id="CHEBI:15379"/>
        <dbReference type="ChEBI" id="CHEBI:17594"/>
        <dbReference type="ChEBI" id="CHEBI:17977"/>
        <dbReference type="EC" id="1.10.3.2"/>
    </reaction>
</comment>
<sequence length="951" mass="98928">MRSLKYWAAVLPVHFLAVLGGGEWEEWGTAPEVDVIVTEVVTRTITICPLTALFTCDADLPTSATTLDSASETGSTTVVATTTSEGSGTGSGSSGSATTTGTPEQPESTTSGFGGGWGESSSSSSSSSLTTTTTPEQPESTTSGFGGGWGESSSSSSSSSLTTTTSLHYGNGTTSSLSGSMSSGISSTISSGTLSTTTSSGISSTITSGSLSTSASGSISSTISSGTLSTTTSSGISSTITSGKPSTSASGSTLSGISSTISSGTVSTTISNGTSSSTSSTISSGTSSTISSSTLSSSTSSGNSSTISTSTLSTITSSSSTTTSSLSQTTSSFSTTSSCASTQTVSSISQPSCNDASSRSQWLCGDKSVDDDTDNLFFSGETKQYSLTIHAQDIDFDGTPQPAFAINGKSPGDPIVANWGDMVEITVFNGLADNATTIHWHGVRQYGTNDQDGVPGITECAIAPGTSRVYKWHASTYGTSWYHSHTLAQYGGGIRGPIIIHGPATANYDLDMGSVMIHEAFGQTIFQMAYNIARVRGALPPSTNYLLNGKNQSPDGTTGENAKWVVKKGKKHLFRIINSSAQSAYAVHFDNHQMTVISADFTPIEPYTTDVLYIQSGQRYNVIVEMDQQPEGAYYLRAVIQTGCGETSLNTGLGTSNGIFTYEGSCATPTSGNFTLSTAGDCKDEPLASLAPRVKKDGGSTSAFQDTVKLLPGGNAGSQTFEGYGSVVRWFLGPLGDLASNSATPAASKAINVTFNQPTLKTLATLPTLDYNSSLYSNAAVLDGPADEWVYFVIQNNFQTSHPMHLHGHDFAVLGQGRGVFTADMVDQLNFDNPIRRDTVLLFGSGTPVAFTSGWTVIGFPTDNPGAWLMHCHIIWHVDGGMGLQFLERPDDIDAATYYNSAGFQDECSAYSSYEASGGPLKAPYEAGVKRRHVADRAFRAHLHGNSIRRF</sequence>
<evidence type="ECO:0000256" key="10">
    <source>
        <dbReference type="SAM" id="MobiDB-lite"/>
    </source>
</evidence>
<dbReference type="CDD" id="cd13880">
    <property type="entry name" value="CuRO_2_MaLCC_like"/>
    <property type="match status" value="1"/>
</dbReference>
<dbReference type="PROSITE" id="PS00079">
    <property type="entry name" value="MULTICOPPER_OXIDASE1"/>
    <property type="match status" value="1"/>
</dbReference>
<protein>
    <recommendedName>
        <fullName evidence="4">laccase</fullName>
        <ecNumber evidence="4">1.10.3.2</ecNumber>
    </recommendedName>
</protein>
<dbReference type="EMBL" id="AMWN01000001">
    <property type="protein sequence ID" value="EXJ96082.1"/>
    <property type="molecule type" value="Genomic_DNA"/>
</dbReference>
<keyword evidence="8" id="KW-0325">Glycoprotein</keyword>
<evidence type="ECO:0000256" key="6">
    <source>
        <dbReference type="ARBA" id="ARBA00023002"/>
    </source>
</evidence>
<dbReference type="InterPro" id="IPR011707">
    <property type="entry name" value="Cu-oxidase-like_N"/>
</dbReference>
<dbReference type="SUPFAM" id="SSF49503">
    <property type="entry name" value="Cupredoxins"/>
    <property type="match status" value="3"/>
</dbReference>
<feature type="compositionally biased region" description="Low complexity" evidence="10">
    <location>
        <begin position="151"/>
        <end position="337"/>
    </location>
</feature>
<feature type="domain" description="Plastocyanin-like" evidence="13">
    <location>
        <begin position="754"/>
        <end position="891"/>
    </location>
</feature>
<dbReference type="Pfam" id="PF07731">
    <property type="entry name" value="Cu-oxidase_2"/>
    <property type="match status" value="1"/>
</dbReference>
<feature type="compositionally biased region" description="Low complexity" evidence="10">
    <location>
        <begin position="119"/>
        <end position="143"/>
    </location>
</feature>
<feature type="signal peptide" evidence="11">
    <location>
        <begin position="1"/>
        <end position="20"/>
    </location>
</feature>